<evidence type="ECO:0000256" key="4">
    <source>
        <dbReference type="ARBA" id="ARBA00007920"/>
    </source>
</evidence>
<feature type="domain" description="DUF676" evidence="9">
    <location>
        <begin position="49"/>
        <end position="151"/>
    </location>
</feature>
<dbReference type="PANTHER" id="PTHR48182">
    <property type="entry name" value="PROTEIN SERAC1"/>
    <property type="match status" value="1"/>
</dbReference>
<dbReference type="SUPFAM" id="SSF53474">
    <property type="entry name" value="alpha/beta-Hydrolases"/>
    <property type="match status" value="1"/>
</dbReference>
<keyword evidence="11" id="KW-1185">Reference proteome</keyword>
<dbReference type="Pfam" id="PF05057">
    <property type="entry name" value="DUF676"/>
    <property type="match status" value="1"/>
</dbReference>
<comment type="similarity">
    <text evidence="4">Belongs to the putative lipase ROG1 family.</text>
</comment>
<evidence type="ECO:0000313" key="10">
    <source>
        <dbReference type="EMBL" id="TRM64208.1"/>
    </source>
</evidence>
<comment type="subcellular location">
    <subcellularLocation>
        <location evidence="2">Endoplasmic reticulum</location>
    </subcellularLocation>
    <subcellularLocation>
        <location evidence="3">Membrane</location>
    </subcellularLocation>
    <subcellularLocation>
        <location evidence="1">Mitochondrion</location>
    </subcellularLocation>
</comment>
<dbReference type="Proteomes" id="UP000320762">
    <property type="component" value="Unassembled WGS sequence"/>
</dbReference>
<accession>A0A550CHC0</accession>
<dbReference type="EMBL" id="VDMD01000007">
    <property type="protein sequence ID" value="TRM64208.1"/>
    <property type="molecule type" value="Genomic_DNA"/>
</dbReference>
<dbReference type="GO" id="GO:0005739">
    <property type="term" value="C:mitochondrion"/>
    <property type="evidence" value="ECO:0007669"/>
    <property type="project" value="UniProtKB-SubCell"/>
</dbReference>
<dbReference type="PANTHER" id="PTHR48182:SF2">
    <property type="entry name" value="PROTEIN SERAC1"/>
    <property type="match status" value="1"/>
</dbReference>
<reference evidence="10 11" key="1">
    <citation type="journal article" date="2019" name="New Phytol.">
        <title>Comparative genomics reveals unique wood-decay strategies and fruiting body development in the Schizophyllaceae.</title>
        <authorList>
            <person name="Almasi E."/>
            <person name="Sahu N."/>
            <person name="Krizsan K."/>
            <person name="Balint B."/>
            <person name="Kovacs G.M."/>
            <person name="Kiss B."/>
            <person name="Cseklye J."/>
            <person name="Drula E."/>
            <person name="Henrissat B."/>
            <person name="Nagy I."/>
            <person name="Chovatia M."/>
            <person name="Adam C."/>
            <person name="LaButti K."/>
            <person name="Lipzen A."/>
            <person name="Riley R."/>
            <person name="Grigoriev I.V."/>
            <person name="Nagy L.G."/>
        </authorList>
    </citation>
    <scope>NUCLEOTIDE SEQUENCE [LARGE SCALE GENOMIC DNA]</scope>
    <source>
        <strain evidence="10 11">NL-1724</strain>
    </source>
</reference>
<evidence type="ECO:0000256" key="3">
    <source>
        <dbReference type="ARBA" id="ARBA00004370"/>
    </source>
</evidence>
<evidence type="ECO:0000256" key="7">
    <source>
        <dbReference type="ARBA" id="ARBA00023136"/>
    </source>
</evidence>
<dbReference type="InterPro" id="IPR029058">
    <property type="entry name" value="AB_hydrolase_fold"/>
</dbReference>
<dbReference type="GO" id="GO:0005783">
    <property type="term" value="C:endoplasmic reticulum"/>
    <property type="evidence" value="ECO:0007669"/>
    <property type="project" value="UniProtKB-SubCell"/>
</dbReference>
<keyword evidence="7" id="KW-0472">Membrane</keyword>
<dbReference type="InterPro" id="IPR052374">
    <property type="entry name" value="SERAC1"/>
</dbReference>
<evidence type="ECO:0000313" key="11">
    <source>
        <dbReference type="Proteomes" id="UP000320762"/>
    </source>
</evidence>
<evidence type="ECO:0000256" key="8">
    <source>
        <dbReference type="SAM" id="MobiDB-lite"/>
    </source>
</evidence>
<evidence type="ECO:0000256" key="2">
    <source>
        <dbReference type="ARBA" id="ARBA00004240"/>
    </source>
</evidence>
<name>A0A550CHC0_9AGAR</name>
<dbReference type="AlphaFoldDB" id="A0A550CHC0"/>
<evidence type="ECO:0000256" key="5">
    <source>
        <dbReference type="ARBA" id="ARBA00022824"/>
    </source>
</evidence>
<protein>
    <recommendedName>
        <fullName evidence="9">DUF676 domain-containing protein</fullName>
    </recommendedName>
</protein>
<evidence type="ECO:0000256" key="6">
    <source>
        <dbReference type="ARBA" id="ARBA00023128"/>
    </source>
</evidence>
<dbReference type="OrthoDB" id="3246270at2759"/>
<keyword evidence="5" id="KW-0256">Endoplasmic reticulum</keyword>
<proteinExistence type="inferred from homology"/>
<evidence type="ECO:0000259" key="9">
    <source>
        <dbReference type="Pfam" id="PF05057"/>
    </source>
</evidence>
<evidence type="ECO:0000256" key="1">
    <source>
        <dbReference type="ARBA" id="ARBA00004173"/>
    </source>
</evidence>
<dbReference type="InterPro" id="IPR007751">
    <property type="entry name" value="DUF676_lipase-like"/>
</dbReference>
<gene>
    <name evidence="10" type="ORF">BD626DRAFT_491097</name>
</gene>
<sequence length="289" mass="32343">MKRFLHRCLNKRKSAGAKAPQSLKSKSREKSEGLHVLLDPPLSERSLDVVLIHGLHAHWLDSYTDRATGVCWMRDLLPLDLPNSPFRLLSFGYDTGASDSEPMEVMTRNFLCKLIDLRRETQTDALPLLFIAHSLGGIILKSALALSADAHDALCVAPATALFFGVPTNYVRDYERIRSDAADEITMSPPMRVFRQDLVFLGATNVRFDDAGLPARFHCQYFTENTGLEDVRPLEEGELARLPTQERIRLSKGHGPMVRYADREEPDYQRVAACVKAAVERLLASAPPT</sequence>
<comment type="caution">
    <text evidence="10">The sequence shown here is derived from an EMBL/GenBank/DDBJ whole genome shotgun (WGS) entry which is preliminary data.</text>
</comment>
<keyword evidence="6" id="KW-0496">Mitochondrion</keyword>
<dbReference type="GO" id="GO:0016020">
    <property type="term" value="C:membrane"/>
    <property type="evidence" value="ECO:0007669"/>
    <property type="project" value="UniProtKB-SubCell"/>
</dbReference>
<feature type="region of interest" description="Disordered" evidence="8">
    <location>
        <begin position="12"/>
        <end position="32"/>
    </location>
</feature>
<organism evidence="10 11">
    <name type="scientific">Schizophyllum amplum</name>
    <dbReference type="NCBI Taxonomy" id="97359"/>
    <lineage>
        <taxon>Eukaryota</taxon>
        <taxon>Fungi</taxon>
        <taxon>Dikarya</taxon>
        <taxon>Basidiomycota</taxon>
        <taxon>Agaricomycotina</taxon>
        <taxon>Agaricomycetes</taxon>
        <taxon>Agaricomycetidae</taxon>
        <taxon>Agaricales</taxon>
        <taxon>Schizophyllaceae</taxon>
        <taxon>Schizophyllum</taxon>
    </lineage>
</organism>